<organism evidence="4 5">
    <name type="scientific">Pseudopedobacter saltans</name>
    <dbReference type="NCBI Taxonomy" id="151895"/>
    <lineage>
        <taxon>Bacteria</taxon>
        <taxon>Pseudomonadati</taxon>
        <taxon>Bacteroidota</taxon>
        <taxon>Sphingobacteriia</taxon>
        <taxon>Sphingobacteriales</taxon>
        <taxon>Sphingobacteriaceae</taxon>
        <taxon>Pseudopedobacter</taxon>
    </lineage>
</organism>
<keyword evidence="3" id="KW-0812">Transmembrane</keyword>
<keyword evidence="3" id="KW-0472">Membrane</keyword>
<feature type="region of interest" description="Disordered" evidence="2">
    <location>
        <begin position="85"/>
        <end position="134"/>
    </location>
</feature>
<sequence>MDNFKKYIQENKPDLDLDRPGSHLWERIEQDLEIVEVNKKTVPMWRWMVAAACLLLVLVSAFFLFEKNKKEMPAILVKKEVPKTTTPQQNPIPIAEEKTREQQEEKVPDVKPETFASVEKKKEDVEKRKSKSNTPNTKQYVIADVEVGNFSQVIEYQRQYISTLPIYGEKPGYFKDFKQQLQQMDSDEKEVRSDIKKHGLNPNQIEQLINIYQQKITLLRQLNQEINRVNKSYLQNHIQQDSTSKMDNPHFLNL</sequence>
<evidence type="ECO:0000313" key="4">
    <source>
        <dbReference type="EMBL" id="PZP50763.1"/>
    </source>
</evidence>
<keyword evidence="3" id="KW-1133">Transmembrane helix</keyword>
<accession>A0A2W5F7G3</accession>
<evidence type="ECO:0000313" key="5">
    <source>
        <dbReference type="Proteomes" id="UP000249645"/>
    </source>
</evidence>
<dbReference type="EMBL" id="QFOI01000054">
    <property type="protein sequence ID" value="PZP50763.1"/>
    <property type="molecule type" value="Genomic_DNA"/>
</dbReference>
<evidence type="ECO:0000256" key="2">
    <source>
        <dbReference type="SAM" id="MobiDB-lite"/>
    </source>
</evidence>
<dbReference type="Proteomes" id="UP000249645">
    <property type="component" value="Unassembled WGS sequence"/>
</dbReference>
<feature type="compositionally biased region" description="Basic and acidic residues" evidence="2">
    <location>
        <begin position="95"/>
        <end position="127"/>
    </location>
</feature>
<dbReference type="AlphaFoldDB" id="A0A2W5F7G3"/>
<evidence type="ECO:0008006" key="6">
    <source>
        <dbReference type="Google" id="ProtNLM"/>
    </source>
</evidence>
<protein>
    <recommendedName>
        <fullName evidence="6">Anti-sigma factor</fullName>
    </recommendedName>
</protein>
<proteinExistence type="predicted"/>
<name>A0A2W5F7G3_9SPHI</name>
<evidence type="ECO:0000256" key="3">
    <source>
        <dbReference type="SAM" id="Phobius"/>
    </source>
</evidence>
<comment type="caution">
    <text evidence="4">The sequence shown here is derived from an EMBL/GenBank/DDBJ whole genome shotgun (WGS) entry which is preliminary data.</text>
</comment>
<evidence type="ECO:0000256" key="1">
    <source>
        <dbReference type="SAM" id="Coils"/>
    </source>
</evidence>
<gene>
    <name evidence="4" type="ORF">DI598_04835</name>
</gene>
<reference evidence="4 5" key="1">
    <citation type="submission" date="2017-11" db="EMBL/GenBank/DDBJ databases">
        <title>Infants hospitalized years apart are colonized by the same room-sourced microbial strains.</title>
        <authorList>
            <person name="Brooks B."/>
            <person name="Olm M.R."/>
            <person name="Firek B.A."/>
            <person name="Baker R."/>
            <person name="Thomas B.C."/>
            <person name="Morowitz M.J."/>
            <person name="Banfield J.F."/>
        </authorList>
    </citation>
    <scope>NUCLEOTIDE SEQUENCE [LARGE SCALE GENOMIC DNA]</scope>
    <source>
        <strain evidence="4">S2_009_000_R2_76</strain>
    </source>
</reference>
<keyword evidence="1" id="KW-0175">Coiled coil</keyword>
<feature type="coiled-coil region" evidence="1">
    <location>
        <begin position="205"/>
        <end position="232"/>
    </location>
</feature>
<feature type="transmembrane region" description="Helical" evidence="3">
    <location>
        <begin position="44"/>
        <end position="65"/>
    </location>
</feature>